<evidence type="ECO:0000313" key="9">
    <source>
        <dbReference type="RefSeq" id="XP_014673598.1"/>
    </source>
</evidence>
<reference evidence="8 9" key="1">
    <citation type="submission" date="2025-05" db="UniProtKB">
        <authorList>
            <consortium name="RefSeq"/>
        </authorList>
    </citation>
    <scope>IDENTIFICATION</scope>
</reference>
<protein>
    <recommendedName>
        <fullName evidence="2">poly(ADP-ribose) glycohydrolase</fullName>
        <ecNumber evidence="2">3.2.1.143</ecNumber>
    </recommendedName>
</protein>
<feature type="region of interest" description="Disordered" evidence="4">
    <location>
        <begin position="1"/>
        <end position="38"/>
    </location>
</feature>
<dbReference type="PANTHER" id="PTHR12837:SF15">
    <property type="entry name" value="POLY(ADP-RIBOSE) GLYCOHYDROLASE"/>
    <property type="match status" value="1"/>
</dbReference>
<feature type="domain" description="PARG catalytic Macro" evidence="5">
    <location>
        <begin position="308"/>
        <end position="394"/>
    </location>
</feature>
<dbReference type="PANTHER" id="PTHR12837">
    <property type="entry name" value="POLY ADP-RIBOSE GLYCOHYDROLASE"/>
    <property type="match status" value="1"/>
</dbReference>
<dbReference type="InterPro" id="IPR007724">
    <property type="entry name" value="Poly_GlycHdrlase"/>
</dbReference>
<evidence type="ECO:0000259" key="6">
    <source>
        <dbReference type="Pfam" id="PF20811"/>
    </source>
</evidence>
<keyword evidence="7" id="KW-1185">Reference proteome</keyword>
<dbReference type="GeneID" id="106813870"/>
<evidence type="ECO:0000259" key="5">
    <source>
        <dbReference type="Pfam" id="PF05028"/>
    </source>
</evidence>
<dbReference type="RefSeq" id="XP_014673597.1">
    <property type="nucleotide sequence ID" value="XM_014818111.1"/>
</dbReference>
<dbReference type="Proteomes" id="UP000695022">
    <property type="component" value="Unplaced"/>
</dbReference>
<name>A0ABM1EN27_PRICU</name>
<organism evidence="7 9">
    <name type="scientific">Priapulus caudatus</name>
    <name type="common">Priapulid worm</name>
    <dbReference type="NCBI Taxonomy" id="37621"/>
    <lineage>
        <taxon>Eukaryota</taxon>
        <taxon>Metazoa</taxon>
        <taxon>Ecdysozoa</taxon>
        <taxon>Scalidophora</taxon>
        <taxon>Priapulida</taxon>
        <taxon>Priapulimorpha</taxon>
        <taxon>Priapulimorphida</taxon>
        <taxon>Priapulidae</taxon>
        <taxon>Priapulus</taxon>
    </lineage>
</organism>
<evidence type="ECO:0000256" key="3">
    <source>
        <dbReference type="ARBA" id="ARBA00022801"/>
    </source>
</evidence>
<evidence type="ECO:0000313" key="8">
    <source>
        <dbReference type="RefSeq" id="XP_014673597.1"/>
    </source>
</evidence>
<dbReference type="InterPro" id="IPR046372">
    <property type="entry name" value="PARG_cat_C"/>
</dbReference>
<evidence type="ECO:0000256" key="1">
    <source>
        <dbReference type="ARBA" id="ARBA00009545"/>
    </source>
</evidence>
<dbReference type="RefSeq" id="XP_014673599.1">
    <property type="nucleotide sequence ID" value="XM_014818113.1"/>
</dbReference>
<dbReference type="InterPro" id="IPR048362">
    <property type="entry name" value="PARG_helical"/>
</dbReference>
<dbReference type="Pfam" id="PF20811">
    <property type="entry name" value="PARG_cat_N"/>
    <property type="match status" value="1"/>
</dbReference>
<evidence type="ECO:0000256" key="2">
    <source>
        <dbReference type="ARBA" id="ARBA00012255"/>
    </source>
</evidence>
<keyword evidence="3" id="KW-0378">Hydrolase</keyword>
<feature type="domain" description="PARG helical" evidence="6">
    <location>
        <begin position="173"/>
        <end position="301"/>
    </location>
</feature>
<accession>A0ABM1EN27</accession>
<dbReference type="EC" id="3.2.1.143" evidence="2"/>
<evidence type="ECO:0000313" key="10">
    <source>
        <dbReference type="RefSeq" id="XP_014673599.1"/>
    </source>
</evidence>
<gene>
    <name evidence="8 9 10" type="primary">LOC106813870</name>
</gene>
<feature type="compositionally biased region" description="Polar residues" evidence="4">
    <location>
        <begin position="1"/>
        <end position="21"/>
    </location>
</feature>
<dbReference type="Pfam" id="PF05028">
    <property type="entry name" value="PARG_cat_C"/>
    <property type="match status" value="1"/>
</dbReference>
<evidence type="ECO:0000256" key="4">
    <source>
        <dbReference type="SAM" id="MobiDB-lite"/>
    </source>
</evidence>
<sequence length="398" mass="44378">MTKSGSSPTHAPSGGSQQDGSQAPRDGSILPIREEEAGVKTEECRGVALSELNHAPTCSAPLSKLEASRDHSLLIRPPVIAGIIPCPHPDKYHDAWDENHVRMPCSSNNLYPKTSPQQRGKTLQMRWELIETVLLGNMQSSLDLEEAILVYNARYAARWTFGSLHELFTDRLSRREADDILRYTLPKMAELALQLPFVVTRPIRLLKHGCTHSLTFSQHQVACLLANAFFCTFPRRNSTSKQCEYQNFPTINFSALYSGSGHGGGSGGGGGGRKLEKLKTLLHYFRRVTRKMPTGTVTYRRQHLSNLPDWEGSTHQLPRLHLSATGKIEDEGQGMLQVDFANRWVAVAPSRGLVQEEIRFMICPEMIIARLFTEVLQPDECLVMTGCERFSSYSDNGG</sequence>
<proteinExistence type="inferred from homology"/>
<dbReference type="RefSeq" id="XP_014673598.1">
    <property type="nucleotide sequence ID" value="XM_014818112.1"/>
</dbReference>
<evidence type="ECO:0000313" key="7">
    <source>
        <dbReference type="Proteomes" id="UP000695022"/>
    </source>
</evidence>
<comment type="similarity">
    <text evidence="1">Belongs to the poly(ADP-ribose) glycohydrolase family.</text>
</comment>